<evidence type="ECO:0000313" key="1">
    <source>
        <dbReference type="EMBL" id="GBM94424.1"/>
    </source>
</evidence>
<proteinExistence type="predicted"/>
<protein>
    <submittedName>
        <fullName evidence="1">Uncharacterized protein</fullName>
    </submittedName>
</protein>
<sequence length="142" mass="16592">MRIYIGKYPKNVSESFQRPKYDQKLLYLFHRLLLYQKQTGTTSESRVKLLEGNTDLSLSDRISERPSSEEGTFQTTAIWGLGIQISRYSGNFCQALDIRFLADSYFQRNGNFRCRKSEGMTSSNSPQETPGKQIIFMKFYWK</sequence>
<dbReference type="Proteomes" id="UP000499080">
    <property type="component" value="Unassembled WGS sequence"/>
</dbReference>
<comment type="caution">
    <text evidence="1">The sequence shown here is derived from an EMBL/GenBank/DDBJ whole genome shotgun (WGS) entry which is preliminary data.</text>
</comment>
<name>A0A4Y2JWP2_ARAVE</name>
<gene>
    <name evidence="1" type="ORF">AVEN_57142_1</name>
</gene>
<dbReference type="EMBL" id="BGPR01003967">
    <property type="protein sequence ID" value="GBM94424.1"/>
    <property type="molecule type" value="Genomic_DNA"/>
</dbReference>
<keyword evidence="2" id="KW-1185">Reference proteome</keyword>
<organism evidence="1 2">
    <name type="scientific">Araneus ventricosus</name>
    <name type="common">Orbweaver spider</name>
    <name type="synonym">Epeira ventricosa</name>
    <dbReference type="NCBI Taxonomy" id="182803"/>
    <lineage>
        <taxon>Eukaryota</taxon>
        <taxon>Metazoa</taxon>
        <taxon>Ecdysozoa</taxon>
        <taxon>Arthropoda</taxon>
        <taxon>Chelicerata</taxon>
        <taxon>Arachnida</taxon>
        <taxon>Araneae</taxon>
        <taxon>Araneomorphae</taxon>
        <taxon>Entelegynae</taxon>
        <taxon>Araneoidea</taxon>
        <taxon>Araneidae</taxon>
        <taxon>Araneus</taxon>
    </lineage>
</organism>
<accession>A0A4Y2JWP2</accession>
<reference evidence="1 2" key="1">
    <citation type="journal article" date="2019" name="Sci. Rep.">
        <title>Orb-weaving spider Araneus ventricosus genome elucidates the spidroin gene catalogue.</title>
        <authorList>
            <person name="Kono N."/>
            <person name="Nakamura H."/>
            <person name="Ohtoshi R."/>
            <person name="Moran D.A.P."/>
            <person name="Shinohara A."/>
            <person name="Yoshida Y."/>
            <person name="Fujiwara M."/>
            <person name="Mori M."/>
            <person name="Tomita M."/>
            <person name="Arakawa K."/>
        </authorList>
    </citation>
    <scope>NUCLEOTIDE SEQUENCE [LARGE SCALE GENOMIC DNA]</scope>
</reference>
<dbReference type="AlphaFoldDB" id="A0A4Y2JWP2"/>
<evidence type="ECO:0000313" key="2">
    <source>
        <dbReference type="Proteomes" id="UP000499080"/>
    </source>
</evidence>